<sequence length="74" mass="8485">PNQPSGEWAPGTVHSATNHSSGSWLFRPPRSDSWPIFVRGCSRHFLGPHPAQICFTLWERFVRRLKRSCRGARL</sequence>
<evidence type="ECO:0000313" key="2">
    <source>
        <dbReference type="EMBL" id="KAK8762145.1"/>
    </source>
</evidence>
<gene>
    <name evidence="2" type="ORF">V5799_026588</name>
</gene>
<proteinExistence type="predicted"/>
<dbReference type="Proteomes" id="UP001321473">
    <property type="component" value="Unassembled WGS sequence"/>
</dbReference>
<name>A0AAQ4DI55_AMBAM</name>
<dbReference type="EMBL" id="JARKHS020030434">
    <property type="protein sequence ID" value="KAK8762145.1"/>
    <property type="molecule type" value="Genomic_DNA"/>
</dbReference>
<evidence type="ECO:0000256" key="1">
    <source>
        <dbReference type="SAM" id="MobiDB-lite"/>
    </source>
</evidence>
<feature type="non-terminal residue" evidence="2">
    <location>
        <position position="1"/>
    </location>
</feature>
<keyword evidence="3" id="KW-1185">Reference proteome</keyword>
<protein>
    <submittedName>
        <fullName evidence="2">Uncharacterized protein</fullName>
    </submittedName>
</protein>
<accession>A0AAQ4DI55</accession>
<dbReference type="AlphaFoldDB" id="A0AAQ4DI55"/>
<organism evidence="2 3">
    <name type="scientific">Amblyomma americanum</name>
    <name type="common">Lone star tick</name>
    <dbReference type="NCBI Taxonomy" id="6943"/>
    <lineage>
        <taxon>Eukaryota</taxon>
        <taxon>Metazoa</taxon>
        <taxon>Ecdysozoa</taxon>
        <taxon>Arthropoda</taxon>
        <taxon>Chelicerata</taxon>
        <taxon>Arachnida</taxon>
        <taxon>Acari</taxon>
        <taxon>Parasitiformes</taxon>
        <taxon>Ixodida</taxon>
        <taxon>Ixodoidea</taxon>
        <taxon>Ixodidae</taxon>
        <taxon>Amblyomminae</taxon>
        <taxon>Amblyomma</taxon>
    </lineage>
</organism>
<comment type="caution">
    <text evidence="2">The sequence shown here is derived from an EMBL/GenBank/DDBJ whole genome shotgun (WGS) entry which is preliminary data.</text>
</comment>
<feature type="region of interest" description="Disordered" evidence="1">
    <location>
        <begin position="1"/>
        <end position="22"/>
    </location>
</feature>
<evidence type="ECO:0000313" key="3">
    <source>
        <dbReference type="Proteomes" id="UP001321473"/>
    </source>
</evidence>
<reference evidence="2 3" key="1">
    <citation type="journal article" date="2023" name="Arcadia Sci">
        <title>De novo assembly of a long-read Amblyomma americanum tick genome.</title>
        <authorList>
            <person name="Chou S."/>
            <person name="Poskanzer K.E."/>
            <person name="Rollins M."/>
            <person name="Thuy-Boun P.S."/>
        </authorList>
    </citation>
    <scope>NUCLEOTIDE SEQUENCE [LARGE SCALE GENOMIC DNA]</scope>
    <source>
        <strain evidence="2">F_SG_1</strain>
        <tissue evidence="2">Salivary glands</tissue>
    </source>
</reference>